<evidence type="ECO:0000313" key="2">
    <source>
        <dbReference type="EMBL" id="GEU47276.1"/>
    </source>
</evidence>
<comment type="caution">
    <text evidence="2">The sequence shown here is derived from an EMBL/GenBank/DDBJ whole genome shotgun (WGS) entry which is preliminary data.</text>
</comment>
<feature type="region of interest" description="Disordered" evidence="1">
    <location>
        <begin position="159"/>
        <end position="180"/>
    </location>
</feature>
<feature type="compositionally biased region" description="Acidic residues" evidence="1">
    <location>
        <begin position="438"/>
        <end position="447"/>
    </location>
</feature>
<reference evidence="2" key="1">
    <citation type="journal article" date="2019" name="Sci. Rep.">
        <title>Draft genome of Tanacetum cinerariifolium, the natural source of mosquito coil.</title>
        <authorList>
            <person name="Yamashiro T."/>
            <person name="Shiraishi A."/>
            <person name="Satake H."/>
            <person name="Nakayama K."/>
        </authorList>
    </citation>
    <scope>NUCLEOTIDE SEQUENCE</scope>
</reference>
<evidence type="ECO:0000256" key="1">
    <source>
        <dbReference type="SAM" id="MobiDB-lite"/>
    </source>
</evidence>
<gene>
    <name evidence="2" type="ORF">Tci_019254</name>
</gene>
<accession>A0A6L2KD59</accession>
<organism evidence="2">
    <name type="scientific">Tanacetum cinerariifolium</name>
    <name type="common">Dalmatian daisy</name>
    <name type="synonym">Chrysanthemum cinerariifolium</name>
    <dbReference type="NCBI Taxonomy" id="118510"/>
    <lineage>
        <taxon>Eukaryota</taxon>
        <taxon>Viridiplantae</taxon>
        <taxon>Streptophyta</taxon>
        <taxon>Embryophyta</taxon>
        <taxon>Tracheophyta</taxon>
        <taxon>Spermatophyta</taxon>
        <taxon>Magnoliopsida</taxon>
        <taxon>eudicotyledons</taxon>
        <taxon>Gunneridae</taxon>
        <taxon>Pentapetalae</taxon>
        <taxon>asterids</taxon>
        <taxon>campanulids</taxon>
        <taxon>Asterales</taxon>
        <taxon>Asteraceae</taxon>
        <taxon>Asteroideae</taxon>
        <taxon>Anthemideae</taxon>
        <taxon>Anthemidinae</taxon>
        <taxon>Tanacetum</taxon>
    </lineage>
</organism>
<dbReference type="EMBL" id="BKCJ010002247">
    <property type="protein sequence ID" value="GEU47276.1"/>
    <property type="molecule type" value="Genomic_DNA"/>
</dbReference>
<evidence type="ECO:0008006" key="3">
    <source>
        <dbReference type="Google" id="ProtNLM"/>
    </source>
</evidence>
<proteinExistence type="predicted"/>
<feature type="compositionally biased region" description="Low complexity" evidence="1">
    <location>
        <begin position="159"/>
        <end position="168"/>
    </location>
</feature>
<dbReference type="AlphaFoldDB" id="A0A6L2KD59"/>
<sequence length="502" mass="56415">MGRQLGKMYSRWTLGGKIAVKLNRGLRDSNYDQLYAYLKQHGAHANENKIMLDRFTQHTVDPLALLSNVSHQHYYLQSSTTPPSTSVQPHFADSTQLDLGLSPTDNLIENLTNVLSLLTQSYKTYLPQTNNQLRTSSNTKNQATIQDGKVVVQNVQDRQNRGHGNNARGAGGQDNAVDEDADEQPVQDLALNMDNVFQANDYDAFDYDVDDCEAGLSYDLDILSEVHDHDHYQDDVCKHHEVHEMHEDVQPNYVVDSHADYTSDSNMILYDQYVKDHAVPVIQSNVSSVPNDAYMMILNDMHEQPAQHVSVTTHNNVVDKSLTAELATYKKHVELKHDEIERKNLLIANDNLIADCMSKDVFYTATDYVLTVSSFSDMHEALNAAQKCIAELESENTNLQNKIQNDDHDAPIRDQPLPTDTSPTVLSPGYIANSNMKEDEEDHEEDPADHPVDGGDNDGNESSDDDDDDDDVEKDEDDEEEEEYLALANHSTILIDDLIPLS</sequence>
<protein>
    <recommendedName>
        <fullName evidence="3">Integrase, catalytic region, zinc finger, CCHC-type, peptidase aspartic, catalytic</fullName>
    </recommendedName>
</protein>
<feature type="region of interest" description="Disordered" evidence="1">
    <location>
        <begin position="402"/>
        <end position="488"/>
    </location>
</feature>
<feature type="compositionally biased region" description="Acidic residues" evidence="1">
    <location>
        <begin position="455"/>
        <end position="484"/>
    </location>
</feature>
<name>A0A6L2KD59_TANCI</name>